<dbReference type="Proteomes" id="UP000004407">
    <property type="component" value="Unassembled WGS sequence"/>
</dbReference>
<dbReference type="PATRIC" id="fig|1002367.3.peg.244"/>
<dbReference type="Gene3D" id="2.60.40.2620">
    <property type="entry name" value="Fimbrillin-like"/>
    <property type="match status" value="1"/>
</dbReference>
<protein>
    <recommendedName>
        <fullName evidence="4">Fimbrillin family protein</fullName>
    </recommendedName>
</protein>
<comment type="caution">
    <text evidence="2">The sequence shown here is derived from an EMBL/GenBank/DDBJ whole genome shotgun (WGS) entry which is preliminary data.</text>
</comment>
<sequence>MSAYDKKPVFLIALALLVACTSCGHDDPDDPDVPPTPTEPDKPAAQIPINISATITRATEEAFESGDRIGLFVVNRNADGSAATLKPLGNHLDNMPYTYTTTWNAEKTVYWKDAQTHADFYMYYPYTQTVASVSAMPFGVSADQSSLGAYKSSDLIVGSTLDAAPSASPVNIAARHLMSQVEIVLKAGAGYSESSLADADVSVKMNNLATSATVNLATFTVSVVGSVRSLTPYKDGAVYRAFVVPQTATGNNLITKCCLATVSLRVASSPSNRCICRSLSVTASAHRRS</sequence>
<dbReference type="InterPro" id="IPR025049">
    <property type="entry name" value="Mfa-like_1"/>
</dbReference>
<dbReference type="eggNOG" id="ENOG50331SI">
    <property type="taxonomic scope" value="Bacteria"/>
</dbReference>
<dbReference type="GeneID" id="78336183"/>
<dbReference type="Pfam" id="PF13149">
    <property type="entry name" value="Mfa_like_1"/>
    <property type="match status" value="1"/>
</dbReference>
<dbReference type="CDD" id="cd13120">
    <property type="entry name" value="BF2867_like_N"/>
    <property type="match status" value="1"/>
</dbReference>
<evidence type="ECO:0000313" key="3">
    <source>
        <dbReference type="Proteomes" id="UP000004407"/>
    </source>
</evidence>
<feature type="signal peptide" evidence="1">
    <location>
        <begin position="1"/>
        <end position="26"/>
    </location>
</feature>
<dbReference type="RefSeq" id="WP_007897110.1">
    <property type="nucleotide sequence ID" value="NZ_JH379364.1"/>
</dbReference>
<keyword evidence="1" id="KW-0732">Signal</keyword>
<feature type="chain" id="PRO_5003485493" description="Fimbrillin family protein" evidence="1">
    <location>
        <begin position="27"/>
        <end position="289"/>
    </location>
</feature>
<reference evidence="2 3" key="1">
    <citation type="submission" date="2011-08" db="EMBL/GenBank/DDBJ databases">
        <authorList>
            <person name="Weinstock G."/>
            <person name="Sodergren E."/>
            <person name="Clifton S."/>
            <person name="Fulton L."/>
            <person name="Fulton B."/>
            <person name="Courtney L."/>
            <person name="Fronick C."/>
            <person name="Harrison M."/>
            <person name="Strong C."/>
            <person name="Farmer C."/>
            <person name="Delahaunty K."/>
            <person name="Markovic C."/>
            <person name="Hall O."/>
            <person name="Minx P."/>
            <person name="Tomlinson C."/>
            <person name="Mitreva M."/>
            <person name="Hou S."/>
            <person name="Chen J."/>
            <person name="Wollam A."/>
            <person name="Pepin K.H."/>
            <person name="Johnson M."/>
            <person name="Bhonagiri V."/>
            <person name="Zhang X."/>
            <person name="Suruliraj S."/>
            <person name="Warren W."/>
            <person name="Chinwalla A."/>
            <person name="Mardis E.R."/>
            <person name="Wilson R.K."/>
        </authorList>
    </citation>
    <scope>NUCLEOTIDE SEQUENCE [LARGE SCALE GENOMIC DNA]</scope>
    <source>
        <strain evidence="2 3">DSM 18206</strain>
    </source>
</reference>
<proteinExistence type="predicted"/>
<organism evidence="2 3">
    <name type="scientific">Leyella stercorea DSM 18206</name>
    <dbReference type="NCBI Taxonomy" id="1002367"/>
    <lineage>
        <taxon>Bacteria</taxon>
        <taxon>Pseudomonadati</taxon>
        <taxon>Bacteroidota</taxon>
        <taxon>Bacteroidia</taxon>
        <taxon>Bacteroidales</taxon>
        <taxon>Prevotellaceae</taxon>
        <taxon>Leyella</taxon>
    </lineage>
</organism>
<name>G6AUM0_9BACT</name>
<dbReference type="Gene3D" id="2.60.40.2630">
    <property type="match status" value="1"/>
</dbReference>
<gene>
    <name evidence="2" type="ORF">HMPREF0673_00305</name>
</gene>
<dbReference type="InterPro" id="IPR042278">
    <property type="entry name" value="Mfa-like_1_N"/>
</dbReference>
<accession>G6AUM0</accession>
<dbReference type="PROSITE" id="PS51257">
    <property type="entry name" value="PROKAR_LIPOPROTEIN"/>
    <property type="match status" value="1"/>
</dbReference>
<dbReference type="AlphaFoldDB" id="G6AUM0"/>
<dbReference type="CDD" id="cd13121">
    <property type="entry name" value="BF2867_like_C"/>
    <property type="match status" value="1"/>
</dbReference>
<evidence type="ECO:0008006" key="4">
    <source>
        <dbReference type="Google" id="ProtNLM"/>
    </source>
</evidence>
<dbReference type="HOGENOM" id="CLU_962632_0_0_10"/>
<evidence type="ECO:0000256" key="1">
    <source>
        <dbReference type="SAM" id="SignalP"/>
    </source>
</evidence>
<dbReference type="EMBL" id="AFZZ01000041">
    <property type="protein sequence ID" value="EHJ41875.1"/>
    <property type="molecule type" value="Genomic_DNA"/>
</dbReference>
<evidence type="ECO:0000313" key="2">
    <source>
        <dbReference type="EMBL" id="EHJ41875.1"/>
    </source>
</evidence>